<evidence type="ECO:0000313" key="4">
    <source>
        <dbReference type="EMBL" id="RXM97263.1"/>
    </source>
</evidence>
<gene>
    <name evidence="4" type="ORF">EOD39_14648</name>
</gene>
<feature type="domain" description="Beta/gamma crystallin 'Greek key'" evidence="3">
    <location>
        <begin position="266"/>
        <end position="307"/>
    </location>
</feature>
<comment type="similarity">
    <text evidence="1">Belongs to the beta/gamma-crystallin family.</text>
</comment>
<dbReference type="Gene3D" id="2.60.20.10">
    <property type="entry name" value="Crystallins"/>
    <property type="match status" value="4"/>
</dbReference>
<dbReference type="SMART" id="SM00458">
    <property type="entry name" value="RICIN"/>
    <property type="match status" value="1"/>
</dbReference>
<dbReference type="InterPro" id="IPR050252">
    <property type="entry name" value="Beta/Gamma-Crystallin"/>
</dbReference>
<dbReference type="Pfam" id="PF00652">
    <property type="entry name" value="Ricin_B_lectin"/>
    <property type="match status" value="1"/>
</dbReference>
<keyword evidence="2" id="KW-0677">Repeat</keyword>
<dbReference type="InterPro" id="IPR011024">
    <property type="entry name" value="G_crystallin-like"/>
</dbReference>
<dbReference type="Gene3D" id="2.80.10.50">
    <property type="match status" value="1"/>
</dbReference>
<protein>
    <submittedName>
        <fullName evidence="4">Absent in melanoma 1-like protein</fullName>
    </submittedName>
</protein>
<evidence type="ECO:0000259" key="3">
    <source>
        <dbReference type="PROSITE" id="PS50915"/>
    </source>
</evidence>
<comment type="caution">
    <text evidence="4">The sequence shown here is derived from an EMBL/GenBank/DDBJ whole genome shotgun (WGS) entry which is preliminary data.</text>
</comment>
<dbReference type="PANTHER" id="PTHR11818:SF50">
    <property type="entry name" value="BETA_GAMMA CRYSTALLIN DOMAIN-CONTAINING PROTEIN 2"/>
    <property type="match status" value="1"/>
</dbReference>
<evidence type="ECO:0000256" key="1">
    <source>
        <dbReference type="ARBA" id="ARBA00009646"/>
    </source>
</evidence>
<dbReference type="InterPro" id="IPR035992">
    <property type="entry name" value="Ricin_B-like_lectins"/>
</dbReference>
<name>A0A662YMN8_ACIRT</name>
<reference evidence="4 5" key="1">
    <citation type="submission" date="2019-01" db="EMBL/GenBank/DDBJ databases">
        <title>Draft Genome and Complete Hox-Cluster Characterization of the Sterlet Sturgeon (Acipenser ruthenus).</title>
        <authorList>
            <person name="Wei Q."/>
        </authorList>
    </citation>
    <scope>NUCLEOTIDE SEQUENCE [LARGE SCALE GENOMIC DNA]</scope>
    <source>
        <strain evidence="4">WHYD16114868_AA</strain>
        <tissue evidence="4">Blood</tissue>
    </source>
</reference>
<dbReference type="Pfam" id="PF00030">
    <property type="entry name" value="Crystall"/>
    <property type="match status" value="4"/>
</dbReference>
<organism evidence="4 5">
    <name type="scientific">Acipenser ruthenus</name>
    <name type="common">Sterlet sturgeon</name>
    <dbReference type="NCBI Taxonomy" id="7906"/>
    <lineage>
        <taxon>Eukaryota</taxon>
        <taxon>Metazoa</taxon>
        <taxon>Chordata</taxon>
        <taxon>Craniata</taxon>
        <taxon>Vertebrata</taxon>
        <taxon>Euteleostomi</taxon>
        <taxon>Actinopterygii</taxon>
        <taxon>Chondrostei</taxon>
        <taxon>Acipenseriformes</taxon>
        <taxon>Acipenseridae</taxon>
        <taxon>Acipenser</taxon>
    </lineage>
</organism>
<dbReference type="PANTHER" id="PTHR11818">
    <property type="entry name" value="BETA/GAMMA CRYSTALLIN"/>
    <property type="match status" value="1"/>
</dbReference>
<feature type="domain" description="Beta/gamma crystallin 'Greek key'" evidence="3">
    <location>
        <begin position="5"/>
        <end position="47"/>
    </location>
</feature>
<dbReference type="PROSITE" id="PS50915">
    <property type="entry name" value="CRYSTALLIN_BETA_GAMMA"/>
    <property type="match status" value="5"/>
</dbReference>
<evidence type="ECO:0000313" key="5">
    <source>
        <dbReference type="Proteomes" id="UP000289886"/>
    </source>
</evidence>
<dbReference type="EMBL" id="SCEB01001175">
    <property type="protein sequence ID" value="RXM97263.1"/>
    <property type="molecule type" value="Genomic_DNA"/>
</dbReference>
<dbReference type="SMART" id="SM00247">
    <property type="entry name" value="XTALbg"/>
    <property type="match status" value="3"/>
</dbReference>
<proteinExistence type="inferred from homology"/>
<accession>A0A662YMN8</accession>
<evidence type="ECO:0000256" key="2">
    <source>
        <dbReference type="ARBA" id="ARBA00022737"/>
    </source>
</evidence>
<dbReference type="Proteomes" id="UP000289886">
    <property type="component" value="Unassembled WGS sequence"/>
</dbReference>
<dbReference type="SUPFAM" id="SSF50370">
    <property type="entry name" value="Ricin B-like lectins"/>
    <property type="match status" value="1"/>
</dbReference>
<feature type="domain" description="Beta/gamma crystallin 'Greek key'" evidence="3">
    <location>
        <begin position="96"/>
        <end position="138"/>
    </location>
</feature>
<sequence length="443" mass="50622">MRGGDSGVTHEKEGFRGHQYLLEEGEFHDWRVWGGCNSELRSLHLIRADFTEPEMIMYECTEEGQEGHSLDVLEAIPDLELVEYGIMTQSIHVLNGAWIAYSNVDYSGSQYILEKGFYNSYQDWGGSDSQISSVQPIRLIQLFSEPEFRGSCLLYEDDHTAIPEAFQPQSCRVMGGSWVVYEGREYSGNLYVLGQGEYPNFATMGCPPKISIRSVKMVPLVFTEPSISLYSLECFEGREIRLDSEVQSLLSEGFNNHVLSVRVSGGVWVVCEHSNYRGRQILLETIEITNWLKFSEFNKIGSLYPVRQKRVFFHLKHRESGQYMAIQAGLEDMKSGRVVVTEQLEGMSHVWFYQDGLIKNKLAPELSLQVMGKPDNAAKVVLWSETRQPRQSWRVQPDGHILSQAFEGMTLDVKGGKTYDRDHVVVWTVSEERPSQHWDMESL</sequence>
<feature type="domain" description="Beta/gamma crystallin 'Greek key'" evidence="3">
    <location>
        <begin position="176"/>
        <end position="219"/>
    </location>
</feature>
<dbReference type="AlphaFoldDB" id="A0A662YMN8"/>
<dbReference type="InterPro" id="IPR001064">
    <property type="entry name" value="Beta/gamma_crystallin"/>
</dbReference>
<dbReference type="SUPFAM" id="SSF49695">
    <property type="entry name" value="gamma-Crystallin-like"/>
    <property type="match status" value="2"/>
</dbReference>
<keyword evidence="5" id="KW-1185">Reference proteome</keyword>
<dbReference type="PROSITE" id="PS50231">
    <property type="entry name" value="RICIN_B_LECTIN"/>
    <property type="match status" value="1"/>
</dbReference>
<dbReference type="InterPro" id="IPR000772">
    <property type="entry name" value="Ricin_B_lectin"/>
</dbReference>
<feature type="domain" description="Beta/gamma crystallin 'Greek key'" evidence="3">
    <location>
        <begin position="225"/>
        <end position="265"/>
    </location>
</feature>